<dbReference type="AlphaFoldDB" id="A0A7Y6Q677"/>
<dbReference type="SUPFAM" id="SSF88874">
    <property type="entry name" value="Receptor-binding domain of short tail fibre protein gp12"/>
    <property type="match status" value="1"/>
</dbReference>
<dbReference type="Pfam" id="PF07484">
    <property type="entry name" value="Collar"/>
    <property type="match status" value="1"/>
</dbReference>
<dbReference type="InterPro" id="IPR011083">
    <property type="entry name" value="Phage_tail_collar_dom"/>
</dbReference>
<comment type="caution">
    <text evidence="2">The sequence shown here is derived from an EMBL/GenBank/DDBJ whole genome shotgun (WGS) entry which is preliminary data.</text>
</comment>
<accession>A0A7Y6Q677</accession>
<name>A0A7Y6Q677_9HYPH</name>
<keyword evidence="3" id="KW-1185">Reference proteome</keyword>
<sequence length="176" mass="18377">MSEPFVGQIMMSGFGFAPRGFALCNGQILGINQNQALFSLLGTYYGGNGSTTFALPNLQGRTPAAAGPSVDPSWNPTPYEIGEVGGIEVVTLTQQQIPAHQHQGNGTTAQANQRNPTNTLYGTTSLPIYAPAGEAQVVLAPQSVAAAGGGQPHSNMQPFNVINFCIALQGIYPSRN</sequence>
<dbReference type="Gene3D" id="3.90.1340.10">
    <property type="entry name" value="Phage tail collar domain"/>
    <property type="match status" value="1"/>
</dbReference>
<evidence type="ECO:0000313" key="2">
    <source>
        <dbReference type="EMBL" id="NVD39829.1"/>
    </source>
</evidence>
<gene>
    <name evidence="2" type="ORF">HT585_13255</name>
</gene>
<organism evidence="2 3">
    <name type="scientific">Ensifer oleiphilus</name>
    <dbReference type="NCBI Taxonomy" id="2742698"/>
    <lineage>
        <taxon>Bacteria</taxon>
        <taxon>Pseudomonadati</taxon>
        <taxon>Pseudomonadota</taxon>
        <taxon>Alphaproteobacteria</taxon>
        <taxon>Hyphomicrobiales</taxon>
        <taxon>Rhizobiaceae</taxon>
        <taxon>Sinorhizobium/Ensifer group</taxon>
        <taxon>Ensifer</taxon>
    </lineage>
</organism>
<dbReference type="Proteomes" id="UP000520198">
    <property type="component" value="Unassembled WGS sequence"/>
</dbReference>
<protein>
    <submittedName>
        <fullName evidence="2">Phage tail protein</fullName>
    </submittedName>
</protein>
<reference evidence="2 3" key="1">
    <citation type="submission" date="2020-06" db="EMBL/GenBank/DDBJ databases">
        <authorList>
            <person name="Grouzdev D.S."/>
        </authorList>
    </citation>
    <scope>NUCLEOTIDE SEQUENCE [LARGE SCALE GENOMIC DNA]</scope>
    <source>
        <strain evidence="2 3">HO-A22</strain>
    </source>
</reference>
<dbReference type="EMBL" id="JABWDU010000003">
    <property type="protein sequence ID" value="NVD39829.1"/>
    <property type="molecule type" value="Genomic_DNA"/>
</dbReference>
<proteinExistence type="predicted"/>
<evidence type="ECO:0000313" key="3">
    <source>
        <dbReference type="Proteomes" id="UP000520198"/>
    </source>
</evidence>
<dbReference type="RefSeq" id="WP_176353388.1">
    <property type="nucleotide sequence ID" value="NZ_JABWDU010000003.1"/>
</dbReference>
<evidence type="ECO:0000259" key="1">
    <source>
        <dbReference type="Pfam" id="PF07484"/>
    </source>
</evidence>
<feature type="domain" description="Phage tail collar" evidence="1">
    <location>
        <begin position="7"/>
        <end position="63"/>
    </location>
</feature>
<dbReference type="InterPro" id="IPR037053">
    <property type="entry name" value="Phage_tail_collar_dom_sf"/>
</dbReference>